<gene>
    <name evidence="2" type="ORF">FHS19_005354</name>
</gene>
<dbReference type="Proteomes" id="UP000517523">
    <property type="component" value="Unassembled WGS sequence"/>
</dbReference>
<feature type="domain" description="Acetyltransferase (GNAT)" evidence="1">
    <location>
        <begin position="8"/>
        <end position="119"/>
    </location>
</feature>
<dbReference type="AlphaFoldDB" id="A0A839TUW6"/>
<keyword evidence="2" id="KW-0808">Transferase</keyword>
<dbReference type="InterPro" id="IPR040579">
    <property type="entry name" value="Acetyltransf_19"/>
</dbReference>
<name>A0A839TUW6_9BACL</name>
<dbReference type="InterPro" id="IPR016181">
    <property type="entry name" value="Acyl_CoA_acyltransferase"/>
</dbReference>
<evidence type="ECO:0000313" key="2">
    <source>
        <dbReference type="EMBL" id="MBB3130635.1"/>
    </source>
</evidence>
<dbReference type="Gene3D" id="3.40.630.30">
    <property type="match status" value="1"/>
</dbReference>
<protein>
    <submittedName>
        <fullName evidence="2">GNAT superfamily N-acetyltransferase</fullName>
    </submittedName>
</protein>
<comment type="caution">
    <text evidence="2">The sequence shown here is derived from an EMBL/GenBank/DDBJ whole genome shotgun (WGS) entry which is preliminary data.</text>
</comment>
<accession>A0A839TUW6</accession>
<organism evidence="2 3">
    <name type="scientific">Paenibacillus rhizosphaerae</name>
    <dbReference type="NCBI Taxonomy" id="297318"/>
    <lineage>
        <taxon>Bacteria</taxon>
        <taxon>Bacillati</taxon>
        <taxon>Bacillota</taxon>
        <taxon>Bacilli</taxon>
        <taxon>Bacillales</taxon>
        <taxon>Paenibacillaceae</taxon>
        <taxon>Paenibacillus</taxon>
    </lineage>
</organism>
<evidence type="ECO:0000259" key="1">
    <source>
        <dbReference type="Pfam" id="PF18015"/>
    </source>
</evidence>
<dbReference type="SUPFAM" id="SSF55729">
    <property type="entry name" value="Acyl-CoA N-acyltransferases (Nat)"/>
    <property type="match status" value="1"/>
</dbReference>
<dbReference type="Gene3D" id="3.40.630.80">
    <property type="match status" value="1"/>
</dbReference>
<dbReference type="RefSeq" id="WP_183584744.1">
    <property type="nucleotide sequence ID" value="NZ_JACHXJ010000005.1"/>
</dbReference>
<dbReference type="Pfam" id="PF18015">
    <property type="entry name" value="Acetyltransf_19"/>
    <property type="match status" value="1"/>
</dbReference>
<reference evidence="2 3" key="1">
    <citation type="submission" date="2020-08" db="EMBL/GenBank/DDBJ databases">
        <title>Genomic Encyclopedia of Type Strains, Phase III (KMG-III): the genomes of soil and plant-associated and newly described type strains.</title>
        <authorList>
            <person name="Whitman W."/>
        </authorList>
    </citation>
    <scope>NUCLEOTIDE SEQUENCE [LARGE SCALE GENOMIC DNA]</scope>
    <source>
        <strain evidence="2 3">CECT 5831</strain>
    </source>
</reference>
<dbReference type="CDD" id="cd04301">
    <property type="entry name" value="NAT_SF"/>
    <property type="match status" value="1"/>
</dbReference>
<dbReference type="GO" id="GO:0016740">
    <property type="term" value="F:transferase activity"/>
    <property type="evidence" value="ECO:0007669"/>
    <property type="project" value="UniProtKB-KW"/>
</dbReference>
<sequence>MDTRACGIEEVRELLQEYIGGLSSPFDTFLEQYILESQYYIILSEDAPLGYYAVHDNSLLTQFYLRRTHQRHAQVLLRRVLEEHQVSEVFVSTGDELLLSLALDFDMTIAKQAYFFQDSGMDLTSDRGPEPGILRPAELADLEDIQRVSGDFLGGSCALRIQKGELFTWYQGSELLGIGIVERSVLIDGTASIGMFTNESYRHQGVGRSIILWLKAWCHAQGIRPLSGCWYYNEASKRTLESAGMVTRTRLLRMEAAGQEG</sequence>
<dbReference type="EMBL" id="JACHXJ010000005">
    <property type="protein sequence ID" value="MBB3130635.1"/>
    <property type="molecule type" value="Genomic_DNA"/>
</dbReference>
<proteinExistence type="predicted"/>
<evidence type="ECO:0000313" key="3">
    <source>
        <dbReference type="Proteomes" id="UP000517523"/>
    </source>
</evidence>